<sequence length="104" mass="11448">MPEPERKPDVEIGASVKADEVVFRETPDVTERAGADPEGESGASTERRNLPRPVKPNVTYRDVRVSHRLSARLTGAEPSDNEPADNEPSDNEPAERDDDEPGDR</sequence>
<accession>A0ABS3RB88</accession>
<keyword evidence="3" id="KW-1185">Reference proteome</keyword>
<feature type="region of interest" description="Disordered" evidence="1">
    <location>
        <begin position="1"/>
        <end position="104"/>
    </location>
</feature>
<evidence type="ECO:0000313" key="3">
    <source>
        <dbReference type="Proteomes" id="UP000666915"/>
    </source>
</evidence>
<dbReference type="EMBL" id="JAGEOK010000032">
    <property type="protein sequence ID" value="MBO2443312.1"/>
    <property type="molecule type" value="Genomic_DNA"/>
</dbReference>
<feature type="compositionally biased region" description="Basic and acidic residues" evidence="1">
    <location>
        <begin position="17"/>
        <end position="35"/>
    </location>
</feature>
<reference evidence="2 3" key="1">
    <citation type="submission" date="2021-03" db="EMBL/GenBank/DDBJ databases">
        <authorList>
            <person name="Kanchanasin P."/>
            <person name="Saeng-In P."/>
            <person name="Phongsopitanun W."/>
            <person name="Yuki M."/>
            <person name="Kudo T."/>
            <person name="Ohkuma M."/>
            <person name="Tanasupawat S."/>
        </authorList>
    </citation>
    <scope>NUCLEOTIDE SEQUENCE [LARGE SCALE GENOMIC DNA]</scope>
    <source>
        <strain evidence="2 3">L46</strain>
    </source>
</reference>
<comment type="caution">
    <text evidence="2">The sequence shown here is derived from an EMBL/GenBank/DDBJ whole genome shotgun (WGS) entry which is preliminary data.</text>
</comment>
<evidence type="ECO:0000313" key="2">
    <source>
        <dbReference type="EMBL" id="MBO2443312.1"/>
    </source>
</evidence>
<protein>
    <submittedName>
        <fullName evidence="2">Uncharacterized protein</fullName>
    </submittedName>
</protein>
<proteinExistence type="predicted"/>
<feature type="compositionally biased region" description="Basic and acidic residues" evidence="1">
    <location>
        <begin position="1"/>
        <end position="10"/>
    </location>
</feature>
<dbReference type="Proteomes" id="UP000666915">
    <property type="component" value="Unassembled WGS sequence"/>
</dbReference>
<evidence type="ECO:0000256" key="1">
    <source>
        <dbReference type="SAM" id="MobiDB-lite"/>
    </source>
</evidence>
<organism evidence="2 3">
    <name type="scientific">Actinomadura nitritigenes</name>
    <dbReference type="NCBI Taxonomy" id="134602"/>
    <lineage>
        <taxon>Bacteria</taxon>
        <taxon>Bacillati</taxon>
        <taxon>Actinomycetota</taxon>
        <taxon>Actinomycetes</taxon>
        <taxon>Streptosporangiales</taxon>
        <taxon>Thermomonosporaceae</taxon>
        <taxon>Actinomadura</taxon>
    </lineage>
</organism>
<feature type="compositionally biased region" description="Acidic residues" evidence="1">
    <location>
        <begin position="79"/>
        <end position="104"/>
    </location>
</feature>
<gene>
    <name evidence="2" type="ORF">J4557_37895</name>
</gene>
<name>A0ABS3RB88_9ACTN</name>
<dbReference type="RefSeq" id="WP_208271626.1">
    <property type="nucleotide sequence ID" value="NZ_BAAAGM010000054.1"/>
</dbReference>